<organism evidence="1 2">
    <name type="scientific">Dreissena polymorpha</name>
    <name type="common">Zebra mussel</name>
    <name type="synonym">Mytilus polymorpha</name>
    <dbReference type="NCBI Taxonomy" id="45954"/>
    <lineage>
        <taxon>Eukaryota</taxon>
        <taxon>Metazoa</taxon>
        <taxon>Spiralia</taxon>
        <taxon>Lophotrochozoa</taxon>
        <taxon>Mollusca</taxon>
        <taxon>Bivalvia</taxon>
        <taxon>Autobranchia</taxon>
        <taxon>Heteroconchia</taxon>
        <taxon>Euheterodonta</taxon>
        <taxon>Imparidentia</taxon>
        <taxon>Neoheterodontei</taxon>
        <taxon>Myida</taxon>
        <taxon>Dreissenoidea</taxon>
        <taxon>Dreissenidae</taxon>
        <taxon>Dreissena</taxon>
    </lineage>
</organism>
<sequence>MVTPRSFDAEFSKLSCWPSGAQRTFSDDPGPIEIDMEQHGGYTVYMPDRAGLFSCSSDIFMDGDFTIDCTNTLCSKRTNLI</sequence>
<protein>
    <submittedName>
        <fullName evidence="1">Uncharacterized protein</fullName>
    </submittedName>
</protein>
<gene>
    <name evidence="1" type="ORF">DPMN_192758</name>
</gene>
<dbReference type="Proteomes" id="UP000828390">
    <property type="component" value="Unassembled WGS sequence"/>
</dbReference>
<evidence type="ECO:0000313" key="2">
    <source>
        <dbReference type="Proteomes" id="UP000828390"/>
    </source>
</evidence>
<keyword evidence="2" id="KW-1185">Reference proteome</keyword>
<accession>A0A9D3XYY3</accession>
<evidence type="ECO:0000313" key="1">
    <source>
        <dbReference type="EMBL" id="KAH3690934.1"/>
    </source>
</evidence>
<proteinExistence type="predicted"/>
<reference evidence="1" key="1">
    <citation type="journal article" date="2019" name="bioRxiv">
        <title>The Genome of the Zebra Mussel, Dreissena polymorpha: A Resource for Invasive Species Research.</title>
        <authorList>
            <person name="McCartney M.A."/>
            <person name="Auch B."/>
            <person name="Kono T."/>
            <person name="Mallez S."/>
            <person name="Zhang Y."/>
            <person name="Obille A."/>
            <person name="Becker A."/>
            <person name="Abrahante J.E."/>
            <person name="Garbe J."/>
            <person name="Badalamenti J.P."/>
            <person name="Herman A."/>
            <person name="Mangelson H."/>
            <person name="Liachko I."/>
            <person name="Sullivan S."/>
            <person name="Sone E.D."/>
            <person name="Koren S."/>
            <person name="Silverstein K.A.T."/>
            <person name="Beckman K.B."/>
            <person name="Gohl D.M."/>
        </authorList>
    </citation>
    <scope>NUCLEOTIDE SEQUENCE</scope>
    <source>
        <strain evidence="1">Duluth1</strain>
        <tissue evidence="1">Whole animal</tissue>
    </source>
</reference>
<name>A0A9D3XYY3_DREPO</name>
<dbReference type="AlphaFoldDB" id="A0A9D3XYY3"/>
<reference evidence="1" key="2">
    <citation type="submission" date="2020-11" db="EMBL/GenBank/DDBJ databases">
        <authorList>
            <person name="McCartney M.A."/>
            <person name="Auch B."/>
            <person name="Kono T."/>
            <person name="Mallez S."/>
            <person name="Becker A."/>
            <person name="Gohl D.M."/>
            <person name="Silverstein K.A.T."/>
            <person name="Koren S."/>
            <person name="Bechman K.B."/>
            <person name="Herman A."/>
            <person name="Abrahante J.E."/>
            <person name="Garbe J."/>
        </authorList>
    </citation>
    <scope>NUCLEOTIDE SEQUENCE</scope>
    <source>
        <strain evidence="1">Duluth1</strain>
        <tissue evidence="1">Whole animal</tissue>
    </source>
</reference>
<comment type="caution">
    <text evidence="1">The sequence shown here is derived from an EMBL/GenBank/DDBJ whole genome shotgun (WGS) entry which is preliminary data.</text>
</comment>
<dbReference type="EMBL" id="JAIWYP010000049">
    <property type="protein sequence ID" value="KAH3690934.1"/>
    <property type="molecule type" value="Genomic_DNA"/>
</dbReference>